<protein>
    <recommendedName>
        <fullName evidence="4">Prefoldin subunit 4</fullName>
    </recommendedName>
</protein>
<evidence type="ECO:0000256" key="4">
    <source>
        <dbReference type="PIRNR" id="PIRNR016477"/>
    </source>
</evidence>
<name>A0A1S6GL38_9MAXI</name>
<dbReference type="GO" id="GO:0006457">
    <property type="term" value="P:protein folding"/>
    <property type="evidence" value="ECO:0007669"/>
    <property type="project" value="UniProtKB-UniRule"/>
</dbReference>
<reference evidence="5" key="1">
    <citation type="journal article" date="2017" name="Aquat. Toxicol.">
        <title>Spliced leader-based analyses reveal the effects of polycyclic aromatic hydrocarbons on gene expression in the copepod Pseudodiaptomus poplesia.</title>
        <authorList>
            <person name="Zhuang Y."/>
            <person name="Yang F."/>
            <person name="Xu D."/>
            <person name="Chen H."/>
            <person name="Zhang H."/>
            <person name="Liu G."/>
        </authorList>
    </citation>
    <scope>NUCLEOTIDE SEQUENCE</scope>
</reference>
<dbReference type="PANTHER" id="PTHR21100">
    <property type="entry name" value="PREFOLDIN SUBUNIT 4"/>
    <property type="match status" value="1"/>
</dbReference>
<dbReference type="GO" id="GO:0016272">
    <property type="term" value="C:prefoldin complex"/>
    <property type="evidence" value="ECO:0007669"/>
    <property type="project" value="UniProtKB-UniRule"/>
</dbReference>
<dbReference type="CDD" id="cd23165">
    <property type="entry name" value="Prefoldin_4"/>
    <property type="match status" value="1"/>
</dbReference>
<organism evidence="5">
    <name type="scientific">Pseudodiaptomus poplesia</name>
    <dbReference type="NCBI Taxonomy" id="213370"/>
    <lineage>
        <taxon>Eukaryota</taxon>
        <taxon>Metazoa</taxon>
        <taxon>Ecdysozoa</taxon>
        <taxon>Arthropoda</taxon>
        <taxon>Crustacea</taxon>
        <taxon>Multicrustacea</taxon>
        <taxon>Hexanauplia</taxon>
        <taxon>Copepoda</taxon>
        <taxon>Calanoida</taxon>
        <taxon>Pseudodiaptomidae</taxon>
        <taxon>Pseudodiaptomus</taxon>
    </lineage>
</organism>
<dbReference type="InterPro" id="IPR002777">
    <property type="entry name" value="PFD_beta-like"/>
</dbReference>
<evidence type="ECO:0000313" key="5">
    <source>
        <dbReference type="EMBL" id="AQS22571.1"/>
    </source>
</evidence>
<dbReference type="GO" id="GO:0005737">
    <property type="term" value="C:cytoplasm"/>
    <property type="evidence" value="ECO:0007669"/>
    <property type="project" value="TreeGrafter"/>
</dbReference>
<evidence type="ECO:0000256" key="3">
    <source>
        <dbReference type="ARBA" id="ARBA00023186"/>
    </source>
</evidence>
<dbReference type="InterPro" id="IPR016661">
    <property type="entry name" value="PFDN4"/>
</dbReference>
<accession>A0A1S6GL38</accession>
<keyword evidence="3 4" id="KW-0143">Chaperone</keyword>
<dbReference type="AlphaFoldDB" id="A0A1S6GL38"/>
<proteinExistence type="evidence at transcript level"/>
<dbReference type="Pfam" id="PF01920">
    <property type="entry name" value="Prefoldin_2"/>
    <property type="match status" value="1"/>
</dbReference>
<dbReference type="GO" id="GO:0051082">
    <property type="term" value="F:unfolded protein binding"/>
    <property type="evidence" value="ECO:0007669"/>
    <property type="project" value="InterPro"/>
</dbReference>
<sequence length="133" mass="15131">MTGEPDKDVHISLEDQQKINKFARLNQQPEDIKDEIKSGKSEMQTLKDAVNDVEEFQLTCEDGEQIPYQIGEIFLMEDPEAVISLVKEKQIEIEAQSKLLDEKSLSIKGVMSDLKTHLYAKFGDSINLDDTDE</sequence>
<dbReference type="EMBL" id="KY314137">
    <property type="protein sequence ID" value="AQS22571.1"/>
    <property type="molecule type" value="mRNA"/>
</dbReference>
<dbReference type="Gene3D" id="1.10.287.370">
    <property type="match status" value="1"/>
</dbReference>
<comment type="subunit">
    <text evidence="2 4">Heterohexamer of two PFD-alpha type and four PFD-beta type subunits.</text>
</comment>
<dbReference type="PIRSF" id="PIRSF016477">
    <property type="entry name" value="Prefoldin_subunit_4"/>
    <property type="match status" value="1"/>
</dbReference>
<dbReference type="SUPFAM" id="SSF46579">
    <property type="entry name" value="Prefoldin"/>
    <property type="match status" value="1"/>
</dbReference>
<comment type="similarity">
    <text evidence="1 4">Belongs to the prefoldin subunit beta family.</text>
</comment>
<comment type="function">
    <text evidence="4">Binds specifically to cytosolic chaperonin (c-CPN) and transfers target proteins to it. Binds to nascent polypeptide chain and promotes folding in an environment in which there are many competing pathways for nonnative proteins.</text>
</comment>
<dbReference type="PANTHER" id="PTHR21100:SF9">
    <property type="entry name" value="PREFOLDIN SUBUNIT 4"/>
    <property type="match status" value="1"/>
</dbReference>
<evidence type="ECO:0000256" key="1">
    <source>
        <dbReference type="ARBA" id="ARBA00008045"/>
    </source>
</evidence>
<dbReference type="InterPro" id="IPR009053">
    <property type="entry name" value="Prefoldin"/>
</dbReference>
<evidence type="ECO:0000256" key="2">
    <source>
        <dbReference type="ARBA" id="ARBA00011695"/>
    </source>
</evidence>